<dbReference type="EMBL" id="JBJUIK010000004">
    <property type="protein sequence ID" value="KAL3531517.1"/>
    <property type="molecule type" value="Genomic_DNA"/>
</dbReference>
<name>A0ABD3AK20_9GENT</name>
<accession>A0ABD3AK20</accession>
<feature type="compositionally biased region" description="Basic and acidic residues" evidence="1">
    <location>
        <begin position="26"/>
        <end position="35"/>
    </location>
</feature>
<dbReference type="AlphaFoldDB" id="A0ABD3AK20"/>
<protein>
    <submittedName>
        <fullName evidence="2">Uncharacterized protein</fullName>
    </submittedName>
</protein>
<evidence type="ECO:0000313" key="3">
    <source>
        <dbReference type="Proteomes" id="UP001630127"/>
    </source>
</evidence>
<keyword evidence="3" id="KW-1185">Reference proteome</keyword>
<reference evidence="2 3" key="1">
    <citation type="submission" date="2024-11" db="EMBL/GenBank/DDBJ databases">
        <title>A near-complete genome assembly of Cinchona calisaya.</title>
        <authorList>
            <person name="Lian D.C."/>
            <person name="Zhao X.W."/>
            <person name="Wei L."/>
        </authorList>
    </citation>
    <scope>NUCLEOTIDE SEQUENCE [LARGE SCALE GENOMIC DNA]</scope>
    <source>
        <tissue evidence="2">Nenye</tissue>
    </source>
</reference>
<gene>
    <name evidence="2" type="ORF">ACH5RR_010839</name>
</gene>
<dbReference type="PROSITE" id="PS51257">
    <property type="entry name" value="PROKAR_LIPOPROTEIN"/>
    <property type="match status" value="1"/>
</dbReference>
<feature type="region of interest" description="Disordered" evidence="1">
    <location>
        <begin position="25"/>
        <end position="60"/>
    </location>
</feature>
<dbReference type="Proteomes" id="UP001630127">
    <property type="component" value="Unassembled WGS sequence"/>
</dbReference>
<evidence type="ECO:0000256" key="1">
    <source>
        <dbReference type="SAM" id="MobiDB-lite"/>
    </source>
</evidence>
<comment type="caution">
    <text evidence="2">The sequence shown here is derived from an EMBL/GenBank/DDBJ whole genome shotgun (WGS) entry which is preliminary data.</text>
</comment>
<proteinExistence type="predicted"/>
<organism evidence="2 3">
    <name type="scientific">Cinchona calisaya</name>
    <dbReference type="NCBI Taxonomy" id="153742"/>
    <lineage>
        <taxon>Eukaryota</taxon>
        <taxon>Viridiplantae</taxon>
        <taxon>Streptophyta</taxon>
        <taxon>Embryophyta</taxon>
        <taxon>Tracheophyta</taxon>
        <taxon>Spermatophyta</taxon>
        <taxon>Magnoliopsida</taxon>
        <taxon>eudicotyledons</taxon>
        <taxon>Gunneridae</taxon>
        <taxon>Pentapetalae</taxon>
        <taxon>asterids</taxon>
        <taxon>lamiids</taxon>
        <taxon>Gentianales</taxon>
        <taxon>Rubiaceae</taxon>
        <taxon>Cinchonoideae</taxon>
        <taxon>Cinchoneae</taxon>
        <taxon>Cinchona</taxon>
    </lineage>
</organism>
<sequence>MATDQKATSEVCEAYCSSNHTASACERSEDNKARTESSLSKALAHRALDGSNINGRRGRTRKVRNCEELKVLPSRLSKVSLADETETK</sequence>
<evidence type="ECO:0000313" key="2">
    <source>
        <dbReference type="EMBL" id="KAL3531517.1"/>
    </source>
</evidence>